<evidence type="ECO:0000313" key="6">
    <source>
        <dbReference type="EMBL" id="MCR2045421.1"/>
    </source>
</evidence>
<keyword evidence="7" id="KW-1185">Reference proteome</keyword>
<evidence type="ECO:0000256" key="2">
    <source>
        <dbReference type="ARBA" id="ARBA00022723"/>
    </source>
</evidence>
<evidence type="ECO:0000256" key="3">
    <source>
        <dbReference type="ARBA" id="ARBA00023004"/>
    </source>
</evidence>
<dbReference type="AlphaFoldDB" id="A0A9X2S8U9"/>
<evidence type="ECO:0000256" key="1">
    <source>
        <dbReference type="ARBA" id="ARBA00022691"/>
    </source>
</evidence>
<dbReference type="Pfam" id="PF05402">
    <property type="entry name" value="PqqD"/>
    <property type="match status" value="1"/>
</dbReference>
<dbReference type="SUPFAM" id="SSF102114">
    <property type="entry name" value="Radical SAM enzymes"/>
    <property type="match status" value="1"/>
</dbReference>
<dbReference type="CDD" id="cd01335">
    <property type="entry name" value="Radical_SAM"/>
    <property type="match status" value="1"/>
</dbReference>
<dbReference type="Gene3D" id="3.20.20.70">
    <property type="entry name" value="Aldolase class I"/>
    <property type="match status" value="1"/>
</dbReference>
<dbReference type="PANTHER" id="PTHR11228:SF7">
    <property type="entry name" value="PQQA PEPTIDE CYCLASE"/>
    <property type="match status" value="1"/>
</dbReference>
<evidence type="ECO:0000256" key="4">
    <source>
        <dbReference type="ARBA" id="ARBA00023014"/>
    </source>
</evidence>
<dbReference type="PROSITE" id="PS00018">
    <property type="entry name" value="EF_HAND_1"/>
    <property type="match status" value="1"/>
</dbReference>
<dbReference type="EMBL" id="JANJZL010000017">
    <property type="protein sequence ID" value="MCR2045421.1"/>
    <property type="molecule type" value="Genomic_DNA"/>
</dbReference>
<proteinExistence type="predicted"/>
<dbReference type="InterPro" id="IPR041881">
    <property type="entry name" value="PqqD_sf"/>
</dbReference>
<keyword evidence="4" id="KW-0411">Iron-sulfur</keyword>
<feature type="domain" description="Radical SAM core" evidence="5">
    <location>
        <begin position="110"/>
        <end position="324"/>
    </location>
</feature>
<keyword evidence="1" id="KW-0949">S-adenosyl-L-methionine</keyword>
<comment type="caution">
    <text evidence="6">The sequence shown here is derived from an EMBL/GenBank/DDBJ whole genome shotgun (WGS) entry which is preliminary data.</text>
</comment>
<reference evidence="6" key="1">
    <citation type="submission" date="2022-07" db="EMBL/GenBank/DDBJ databases">
        <title>Enhanced cultured diversity of the mouse gut microbiota enables custom-made synthetic communities.</title>
        <authorList>
            <person name="Afrizal A."/>
        </authorList>
    </citation>
    <scope>NUCLEOTIDE SEQUENCE</scope>
    <source>
        <strain evidence="6">DSM 29482</strain>
    </source>
</reference>
<dbReference type="PANTHER" id="PTHR11228">
    <property type="entry name" value="RADICAL SAM DOMAIN PROTEIN"/>
    <property type="match status" value="1"/>
</dbReference>
<dbReference type="Gene3D" id="1.10.10.1150">
    <property type="entry name" value="Coenzyme PQQ synthesis protein D (PqqD)"/>
    <property type="match status" value="1"/>
</dbReference>
<dbReference type="PROSITE" id="PS51918">
    <property type="entry name" value="RADICAL_SAM"/>
    <property type="match status" value="1"/>
</dbReference>
<gene>
    <name evidence="6" type="ORF">NSA23_15070</name>
</gene>
<dbReference type="SFLD" id="SFLDG01067">
    <property type="entry name" value="SPASM/twitch_domain_containing"/>
    <property type="match status" value="1"/>
</dbReference>
<dbReference type="Pfam" id="PF04055">
    <property type="entry name" value="Radical_SAM"/>
    <property type="match status" value="1"/>
</dbReference>
<dbReference type="GO" id="GO:0046872">
    <property type="term" value="F:metal ion binding"/>
    <property type="evidence" value="ECO:0007669"/>
    <property type="project" value="UniProtKB-KW"/>
</dbReference>
<dbReference type="InterPro" id="IPR013785">
    <property type="entry name" value="Aldolase_TIM"/>
</dbReference>
<evidence type="ECO:0000313" key="7">
    <source>
        <dbReference type="Proteomes" id="UP001142078"/>
    </source>
</evidence>
<dbReference type="InterPro" id="IPR058240">
    <property type="entry name" value="rSAM_sf"/>
</dbReference>
<dbReference type="SMART" id="SM00729">
    <property type="entry name" value="Elp3"/>
    <property type="match status" value="1"/>
</dbReference>
<dbReference type="InterPro" id="IPR008792">
    <property type="entry name" value="PQQD"/>
</dbReference>
<evidence type="ECO:0000259" key="5">
    <source>
        <dbReference type="PROSITE" id="PS51918"/>
    </source>
</evidence>
<sequence length="448" mass="51834">MKLYLDPLPKISKYTMPQSEIYYIYVPETIDRPEKRYLLNDTALEIISLYNGTNTYTDIINHLSRKYKEKPMSMEEKVNTFLSQLIQYGFNIKQQKDSTPHNYLIRQYENIYPSVVNLQLTEKCNLKCKHCYGEFDINGEKEMSLEEVEFILKSLEEIGAHTVEITGGEPSIYPHIAKVLKKIDEISIPTVMFLTNGVYLSDELLESMIAIKNKLFVQVSLHSFKEEYFDWFTNSKNNLKKVKNNIKKLIENDIKVRVTSIFTPNNINEVIEIGEWAFNNGVKLYAPSTVVSLGRATNIDEFDNLHINDMENIKQLQDSIEEIHKRYPNFILESPKPKINCGALITQSSIAVNGDLKLCNMDTGEYFNLKLGNVLNKSVKAVYDENIDFFNELRTLKAPNKDSEDCIDCSEKLFCNYCTLRGLIGSKRVEGQCNWYNKINPILKECFN</sequence>
<dbReference type="InterPro" id="IPR018247">
    <property type="entry name" value="EF_Hand_1_Ca_BS"/>
</dbReference>
<keyword evidence="3" id="KW-0408">Iron</keyword>
<name>A0A9X2S8U9_9FIRM</name>
<dbReference type="GO" id="GO:0051536">
    <property type="term" value="F:iron-sulfur cluster binding"/>
    <property type="evidence" value="ECO:0007669"/>
    <property type="project" value="UniProtKB-KW"/>
</dbReference>
<dbReference type="InterPro" id="IPR007197">
    <property type="entry name" value="rSAM"/>
</dbReference>
<dbReference type="InterPro" id="IPR006638">
    <property type="entry name" value="Elp3/MiaA/NifB-like_rSAM"/>
</dbReference>
<protein>
    <submittedName>
        <fullName evidence="6">PqqD family peptide modification chaperone</fullName>
    </submittedName>
</protein>
<dbReference type="GO" id="GO:0003824">
    <property type="term" value="F:catalytic activity"/>
    <property type="evidence" value="ECO:0007669"/>
    <property type="project" value="InterPro"/>
</dbReference>
<keyword evidence="2" id="KW-0479">Metal-binding</keyword>
<dbReference type="Proteomes" id="UP001142078">
    <property type="component" value="Unassembled WGS sequence"/>
</dbReference>
<dbReference type="SFLD" id="SFLDG01386">
    <property type="entry name" value="main_SPASM_domain-containing"/>
    <property type="match status" value="1"/>
</dbReference>
<accession>A0A9X2S8U9</accession>
<organism evidence="6 7">
    <name type="scientific">Anaerosalibacter massiliensis</name>
    <dbReference type="NCBI Taxonomy" id="1347392"/>
    <lineage>
        <taxon>Bacteria</taxon>
        <taxon>Bacillati</taxon>
        <taxon>Bacillota</taxon>
        <taxon>Tissierellia</taxon>
        <taxon>Tissierellales</taxon>
        <taxon>Sporanaerobacteraceae</taxon>
        <taxon>Anaerosalibacter</taxon>
    </lineage>
</organism>
<dbReference type="SFLD" id="SFLDS00029">
    <property type="entry name" value="Radical_SAM"/>
    <property type="match status" value="1"/>
</dbReference>
<dbReference type="InterPro" id="IPR050377">
    <property type="entry name" value="Radical_SAM_PqqE_MftC-like"/>
</dbReference>
<dbReference type="RefSeq" id="WP_257490730.1">
    <property type="nucleotide sequence ID" value="NZ_JANJZL010000017.1"/>
</dbReference>